<keyword evidence="11" id="KW-1185">Reference proteome</keyword>
<keyword evidence="3 8" id="KW-0812">Transmembrane</keyword>
<keyword evidence="6 8" id="KW-1133">Transmembrane helix</keyword>
<evidence type="ECO:0000256" key="5">
    <source>
        <dbReference type="ARBA" id="ARBA00022840"/>
    </source>
</evidence>
<dbReference type="GO" id="GO:0016887">
    <property type="term" value="F:ATP hydrolysis activity"/>
    <property type="evidence" value="ECO:0007669"/>
    <property type="project" value="InterPro"/>
</dbReference>
<evidence type="ECO:0000256" key="8">
    <source>
        <dbReference type="SAM" id="Phobius"/>
    </source>
</evidence>
<dbReference type="GeneID" id="25259109"/>
<feature type="transmembrane region" description="Helical" evidence="8">
    <location>
        <begin position="567"/>
        <end position="584"/>
    </location>
</feature>
<dbReference type="InterPro" id="IPR027417">
    <property type="entry name" value="P-loop_NTPase"/>
</dbReference>
<dbReference type="InterPro" id="IPR050352">
    <property type="entry name" value="ABCG_transporters"/>
</dbReference>
<protein>
    <submittedName>
        <fullName evidence="10">ABC transporter family protein</fullName>
    </submittedName>
</protein>
<evidence type="ECO:0000313" key="11">
    <source>
        <dbReference type="Proteomes" id="UP000029725"/>
    </source>
</evidence>
<feature type="transmembrane region" description="Helical" evidence="8">
    <location>
        <begin position="535"/>
        <end position="555"/>
    </location>
</feature>
<sequence>MKSVKVLIIPTLLAVSLICFGIIIFIFKSSDADGIPQQQSVSPLIFEAENAGVTLSWKNISVDITGSFFGPKTRIISEISGQAGPGEIVAIFGPSGCGKTTLLNALAGWLQRSVVSGSITVNGQNREESTWSCILGYVEQVNNINSVFTVRKNMEIIASMKIAGSQNARDDKINQLLQSLQLEDCSETIVQLISGGQKKRLAIALELISDPMLLFLDEPTSGLDSSLTFQIVELLKEYAAKYHKTIVMTIHQPREDLLPMFSKLVILTKGFQIFYGSLAEARNFFKKSGIENEKNINFADFVLDAVSIDSRTKESIAKSNDKIEFLKSTWKSRIAPTLRDSSDHDDDAADVALSNRGIKLIYDGPFLAIPKLRDPLPLWDQFLALLVYHYSTLSHSMLFSLTVVSMAYGYLQSKVAKLSAYPTLFETFLFYIFMQVPGRIRTYRHFVITSRRMNLYNPLIYVGSEILFTLFIHMGFVLGSFIFKFIMIRVNHDGGSVVFASNKRNIMQFFTITFAVINYNSMLMMFSYLVPSETIFNIVNIFLMLFIVADVNNYIIMIDAMKLQLSFIRMILRVLLPFNFNHFFVKAYDMTIMTTKSTTNSPSLIFWIEKCIPIFIQIVAWTFLLILVFLLSTCPNLNLAVIPTKRTMVEADTTMVEADTMMVEAH</sequence>
<keyword evidence="4" id="KW-0547">Nucleotide-binding</keyword>
<name>A0A098VW89_9MICR</name>
<dbReference type="InterPro" id="IPR003439">
    <property type="entry name" value="ABC_transporter-like_ATP-bd"/>
</dbReference>
<dbReference type="Pfam" id="PF00005">
    <property type="entry name" value="ABC_tran"/>
    <property type="match status" value="1"/>
</dbReference>
<dbReference type="GO" id="GO:0005524">
    <property type="term" value="F:ATP binding"/>
    <property type="evidence" value="ECO:0007669"/>
    <property type="project" value="UniProtKB-KW"/>
</dbReference>
<feature type="transmembrane region" description="Helical" evidence="8">
    <location>
        <begin position="418"/>
        <end position="438"/>
    </location>
</feature>
<dbReference type="EMBL" id="JMKJ01000143">
    <property type="protein sequence ID" value="KGG52006.1"/>
    <property type="molecule type" value="Genomic_DNA"/>
</dbReference>
<dbReference type="PROSITE" id="PS50893">
    <property type="entry name" value="ABC_TRANSPORTER_2"/>
    <property type="match status" value="1"/>
</dbReference>
<dbReference type="InterPro" id="IPR017871">
    <property type="entry name" value="ABC_transporter-like_CS"/>
</dbReference>
<dbReference type="OrthoDB" id="2196280at2759"/>
<keyword evidence="5" id="KW-0067">ATP-binding</keyword>
<dbReference type="SUPFAM" id="SSF52540">
    <property type="entry name" value="P-loop containing nucleoside triphosphate hydrolases"/>
    <property type="match status" value="1"/>
</dbReference>
<keyword evidence="7 8" id="KW-0472">Membrane</keyword>
<proteinExistence type="predicted"/>
<dbReference type="InterPro" id="IPR003593">
    <property type="entry name" value="AAA+_ATPase"/>
</dbReference>
<comment type="subcellular location">
    <subcellularLocation>
        <location evidence="1">Membrane</location>
        <topology evidence="1">Multi-pass membrane protein</topology>
    </subcellularLocation>
</comment>
<evidence type="ECO:0000256" key="2">
    <source>
        <dbReference type="ARBA" id="ARBA00022448"/>
    </source>
</evidence>
<reference evidence="10 11" key="1">
    <citation type="submission" date="2014-04" db="EMBL/GenBank/DDBJ databases">
        <title>A new species of microsporidia sheds light on the evolution of extreme parasitism.</title>
        <authorList>
            <person name="Haag K.L."/>
            <person name="James T.Y."/>
            <person name="Larsson R."/>
            <person name="Schaer T.M."/>
            <person name="Refardt D."/>
            <person name="Pombert J.-F."/>
            <person name="Ebert D."/>
        </authorList>
    </citation>
    <scope>NUCLEOTIDE SEQUENCE [LARGE SCALE GENOMIC DNA]</scope>
    <source>
        <strain evidence="10 11">UGP3</strain>
        <tissue evidence="10">Spores</tissue>
    </source>
</reference>
<feature type="transmembrane region" description="Helical" evidence="8">
    <location>
        <begin position="393"/>
        <end position="411"/>
    </location>
</feature>
<evidence type="ECO:0000256" key="3">
    <source>
        <dbReference type="ARBA" id="ARBA00022692"/>
    </source>
</evidence>
<feature type="transmembrane region" description="Helical" evidence="8">
    <location>
        <begin position="7"/>
        <end position="27"/>
    </location>
</feature>
<dbReference type="Gene3D" id="3.40.50.300">
    <property type="entry name" value="P-loop containing nucleotide triphosphate hydrolases"/>
    <property type="match status" value="1"/>
</dbReference>
<feature type="domain" description="ABC transporter" evidence="9">
    <location>
        <begin position="55"/>
        <end position="294"/>
    </location>
</feature>
<feature type="transmembrane region" description="Helical" evidence="8">
    <location>
        <begin position="458"/>
        <end position="486"/>
    </location>
</feature>
<dbReference type="RefSeq" id="XP_013238442.1">
    <property type="nucleotide sequence ID" value="XM_013382988.1"/>
</dbReference>
<evidence type="ECO:0000256" key="6">
    <source>
        <dbReference type="ARBA" id="ARBA00022989"/>
    </source>
</evidence>
<dbReference type="VEuPathDB" id="MicrosporidiaDB:DI09_229p20"/>
<gene>
    <name evidence="10" type="ORF">DI09_229p20</name>
</gene>
<dbReference type="Proteomes" id="UP000029725">
    <property type="component" value="Unassembled WGS sequence"/>
</dbReference>
<dbReference type="PANTHER" id="PTHR48041">
    <property type="entry name" value="ABC TRANSPORTER G FAMILY MEMBER 28"/>
    <property type="match status" value="1"/>
</dbReference>
<evidence type="ECO:0000259" key="9">
    <source>
        <dbReference type="PROSITE" id="PS50893"/>
    </source>
</evidence>
<evidence type="ECO:0000256" key="7">
    <source>
        <dbReference type="ARBA" id="ARBA00023136"/>
    </source>
</evidence>
<dbReference type="PANTHER" id="PTHR48041:SF139">
    <property type="entry name" value="PROTEIN SCARLET"/>
    <property type="match status" value="1"/>
</dbReference>
<organism evidence="10 11">
    <name type="scientific">Mitosporidium daphniae</name>
    <dbReference type="NCBI Taxonomy" id="1485682"/>
    <lineage>
        <taxon>Eukaryota</taxon>
        <taxon>Fungi</taxon>
        <taxon>Fungi incertae sedis</taxon>
        <taxon>Microsporidia</taxon>
        <taxon>Mitosporidium</taxon>
    </lineage>
</organism>
<dbReference type="SMART" id="SM00382">
    <property type="entry name" value="AAA"/>
    <property type="match status" value="1"/>
</dbReference>
<dbReference type="GO" id="GO:0042626">
    <property type="term" value="F:ATPase-coupled transmembrane transporter activity"/>
    <property type="evidence" value="ECO:0007669"/>
    <property type="project" value="TreeGrafter"/>
</dbReference>
<dbReference type="AlphaFoldDB" id="A0A098VW89"/>
<dbReference type="GO" id="GO:0016020">
    <property type="term" value="C:membrane"/>
    <property type="evidence" value="ECO:0007669"/>
    <property type="project" value="UniProtKB-SubCell"/>
</dbReference>
<feature type="transmembrane region" description="Helical" evidence="8">
    <location>
        <begin position="604"/>
        <end position="631"/>
    </location>
</feature>
<evidence type="ECO:0000256" key="4">
    <source>
        <dbReference type="ARBA" id="ARBA00022741"/>
    </source>
</evidence>
<evidence type="ECO:0000313" key="10">
    <source>
        <dbReference type="EMBL" id="KGG52006.1"/>
    </source>
</evidence>
<comment type="caution">
    <text evidence="10">The sequence shown here is derived from an EMBL/GenBank/DDBJ whole genome shotgun (WGS) entry which is preliminary data.</text>
</comment>
<evidence type="ECO:0000256" key="1">
    <source>
        <dbReference type="ARBA" id="ARBA00004141"/>
    </source>
</evidence>
<feature type="transmembrane region" description="Helical" evidence="8">
    <location>
        <begin position="506"/>
        <end position="529"/>
    </location>
</feature>
<dbReference type="HOGENOM" id="CLU_412240_0_0_1"/>
<dbReference type="PROSITE" id="PS00211">
    <property type="entry name" value="ABC_TRANSPORTER_1"/>
    <property type="match status" value="1"/>
</dbReference>
<keyword evidence="2" id="KW-0813">Transport</keyword>
<accession>A0A098VW89</accession>